<feature type="compositionally biased region" description="Polar residues" evidence="1">
    <location>
        <begin position="18"/>
        <end position="28"/>
    </location>
</feature>
<evidence type="ECO:0000313" key="3">
    <source>
        <dbReference type="Proteomes" id="UP000324748"/>
    </source>
</evidence>
<dbReference type="InterPro" id="IPR008571">
    <property type="entry name" value="HerA-like"/>
</dbReference>
<keyword evidence="3" id="KW-1185">Reference proteome</keyword>
<sequence length="525" mass="57990">MEYSGRSSTYLPNEDDQVTYNTSSKISQPSPSLMLARPSFGFGSDFTFQLNSISSGSVPTFKPPVFNHDPELELLQVQGSHETNTLDSTLEHSTRNAVLVTGEAEKSSAGLFPQRAVVGSIVGQYAHGFPRITANPKLYLNVNTPFSTLICGVQGSGKSHSASVILEGCLIVDKRIGTLPKPLAGLCLHYDRGSVNYPCESAYLGLPATRAQLGLKSTSSVPVTVLVSPTCLETMRRIYKPLKGVNVMPFYLSTSNLNSSRMLTLMGFDDSVIMPLYLQRAMTILRTMGADRFNYDTFKKKMSKEPLNPAQESSYKMRIEMLDSYLTGNRAWDVSSYFKPGHLVIVDLRDPFTNSSLVIALFEILVGLFVERRMETGKVLLLDEAHKYLNSDPCSARFTESMTSLIRQQRHFGIRTIISTQEPTVVPDAILDLVSFLVLHRFSSPTWIKHLSKHISVDQDHQADSDWSRTISRLGLGEAVVVAPTALSIKSDSLACEPLATGFFLIRTRKRLTFDGGASIVAYKS</sequence>
<dbReference type="Gene3D" id="3.40.50.300">
    <property type="entry name" value="P-loop containing nucleotide triphosphate hydrolases"/>
    <property type="match status" value="1"/>
</dbReference>
<evidence type="ECO:0008006" key="4">
    <source>
        <dbReference type="Google" id="ProtNLM"/>
    </source>
</evidence>
<gene>
    <name evidence="2" type="ORF">PGT21_027495</name>
</gene>
<proteinExistence type="predicted"/>
<dbReference type="EMBL" id="VSWC01000053">
    <property type="protein sequence ID" value="KAA1101678.1"/>
    <property type="molecule type" value="Genomic_DNA"/>
</dbReference>
<comment type="caution">
    <text evidence="2">The sequence shown here is derived from an EMBL/GenBank/DDBJ whole genome shotgun (WGS) entry which is preliminary data.</text>
</comment>
<dbReference type="PANTHER" id="PTHR42957:SF1">
    <property type="entry name" value="HELICASE MJ1565-RELATED"/>
    <property type="match status" value="1"/>
</dbReference>
<feature type="compositionally biased region" description="Polar residues" evidence="1">
    <location>
        <begin position="1"/>
        <end position="11"/>
    </location>
</feature>
<reference evidence="2 3" key="1">
    <citation type="submission" date="2019-05" db="EMBL/GenBank/DDBJ databases">
        <title>Emergence of the Ug99 lineage of the wheat stem rust pathogen through somatic hybridization.</title>
        <authorList>
            <person name="Li F."/>
            <person name="Upadhyaya N.M."/>
            <person name="Sperschneider J."/>
            <person name="Matny O."/>
            <person name="Nguyen-Phuc H."/>
            <person name="Mago R."/>
            <person name="Raley C."/>
            <person name="Miller M.E."/>
            <person name="Silverstein K.A.T."/>
            <person name="Henningsen E."/>
            <person name="Hirsch C.D."/>
            <person name="Visser B."/>
            <person name="Pretorius Z.A."/>
            <person name="Steffenson B.J."/>
            <person name="Schwessinger B."/>
            <person name="Dodds P.N."/>
            <person name="Figueroa M."/>
        </authorList>
    </citation>
    <scope>NUCLEOTIDE SEQUENCE [LARGE SCALE GENOMIC DNA]</scope>
    <source>
        <strain evidence="2">21-0</strain>
    </source>
</reference>
<protein>
    <recommendedName>
        <fullName evidence="4">Zona occludens toxin N-terminal domain-containing protein</fullName>
    </recommendedName>
</protein>
<dbReference type="Proteomes" id="UP000324748">
    <property type="component" value="Unassembled WGS sequence"/>
</dbReference>
<dbReference type="SUPFAM" id="SSF52540">
    <property type="entry name" value="P-loop containing nucleoside triphosphate hydrolases"/>
    <property type="match status" value="1"/>
</dbReference>
<accession>A0A5B0PM79</accession>
<name>A0A5B0PM79_PUCGR</name>
<evidence type="ECO:0000256" key="1">
    <source>
        <dbReference type="SAM" id="MobiDB-lite"/>
    </source>
</evidence>
<organism evidence="2 3">
    <name type="scientific">Puccinia graminis f. sp. tritici</name>
    <dbReference type="NCBI Taxonomy" id="56615"/>
    <lineage>
        <taxon>Eukaryota</taxon>
        <taxon>Fungi</taxon>
        <taxon>Dikarya</taxon>
        <taxon>Basidiomycota</taxon>
        <taxon>Pucciniomycotina</taxon>
        <taxon>Pucciniomycetes</taxon>
        <taxon>Pucciniales</taxon>
        <taxon>Pucciniaceae</taxon>
        <taxon>Puccinia</taxon>
    </lineage>
</organism>
<evidence type="ECO:0000313" key="2">
    <source>
        <dbReference type="EMBL" id="KAA1101678.1"/>
    </source>
</evidence>
<dbReference type="OrthoDB" id="2316594at2759"/>
<dbReference type="PANTHER" id="PTHR42957">
    <property type="entry name" value="HELICASE MJ1565-RELATED"/>
    <property type="match status" value="1"/>
</dbReference>
<dbReference type="InterPro" id="IPR027417">
    <property type="entry name" value="P-loop_NTPase"/>
</dbReference>
<dbReference type="AlphaFoldDB" id="A0A5B0PM79"/>
<feature type="region of interest" description="Disordered" evidence="1">
    <location>
        <begin position="1"/>
        <end position="28"/>
    </location>
</feature>